<feature type="domain" description="Ribonuclease R winged-helix" evidence="2">
    <location>
        <begin position="739"/>
        <end position="776"/>
    </location>
</feature>
<keyword evidence="4" id="KW-1185">Reference proteome</keyword>
<dbReference type="Gene3D" id="3.40.50.300">
    <property type="entry name" value="P-loop containing nucleotide triphosphate hydrolases"/>
    <property type="match status" value="1"/>
</dbReference>
<dbReference type="AlphaFoldDB" id="A0A433XKE4"/>
<sequence>MLQQHRPTDTARQQGASVIDLFPDPKTHPDVALTIVQSPTLMTKSLRLEGGRIEKKSAGGMAQGTARRLTLRGAPFEKLQQLSEALRDLSDNEAIICAPPPSGSDTWPIVTKSELDEHPGAIARTEDFFPPVNGPALFAMDFDTGEFSPDLKQRLAKIGGLTKALELASPAFTSAACLIRPSASSGVVVEGSVAEPTQTGQHRFFIANDGSGVQAFVEILAQRLMLEGLLWGKITASGKILPRTIFDVEASKASSRLFYEAGAVLGEGLAYAPDARRPQLSPGGMLDVYSLEPLTEEELAKLDRMTAAMEARLAPEAAEAKARHGQKLFEAKVARGIDPETARRQVNQLIDRQELGGDAEIVLDDGSVVTAREILASPKEFHRKTCADPLEPDYGGGRNMAIIYTDASPIRIRSLAHGGIDYSLAPSPEDYFEPISAEASLSTSPAASDGKGPAGPALLPLVTLSDAAASWSEQSTKPLVKGLLDQSALSVLYGPSNVGKTFVAMDIGFCVAAGMPWGGMRTTQGVVLYVAAEGGAGARKRAAALLRRYPETSANVDFHLHLSSLDLLRPDADLQPLIATIKALDRPLVLLVVDTLSRVMAGGEENGSTDMGAMVKHFDQIRKATGAHVLVVHHSGKDQARGARGHSLLRAATDTEIEITDGQIEVTKQRDVDKSYRTAFMLVPVELGVDAEGDAVTSCTIELLARHEVPVGTATPTEQIVLDALTELAPAGLSSGKGIRQSAIADHMNAQGHEMRAETVRTHLKNLEKKRLVERPASGFWRPKRRNSPSSAFSEILPEEASPKGSAEDGGRALGTNVFE</sequence>
<evidence type="ECO:0000256" key="1">
    <source>
        <dbReference type="SAM" id="MobiDB-lite"/>
    </source>
</evidence>
<gene>
    <name evidence="3" type="ORF">EMQ25_00825</name>
</gene>
<evidence type="ECO:0000313" key="3">
    <source>
        <dbReference type="EMBL" id="RUT34539.1"/>
    </source>
</evidence>
<evidence type="ECO:0000259" key="2">
    <source>
        <dbReference type="Pfam" id="PF08461"/>
    </source>
</evidence>
<dbReference type="InterPro" id="IPR013668">
    <property type="entry name" value="RNase_R_HTH_12"/>
</dbReference>
<dbReference type="SUPFAM" id="SSF52540">
    <property type="entry name" value="P-loop containing nucleoside triphosphate hydrolases"/>
    <property type="match status" value="1"/>
</dbReference>
<dbReference type="Pfam" id="PF13481">
    <property type="entry name" value="AAA_25"/>
    <property type="match status" value="1"/>
</dbReference>
<accession>A0A433XKE4</accession>
<dbReference type="EMBL" id="RZNJ01000001">
    <property type="protein sequence ID" value="RUT34539.1"/>
    <property type="molecule type" value="Genomic_DNA"/>
</dbReference>
<name>A0A433XKE4_9HYPH</name>
<dbReference type="Proteomes" id="UP000281547">
    <property type="component" value="Unassembled WGS sequence"/>
</dbReference>
<evidence type="ECO:0000313" key="4">
    <source>
        <dbReference type="Proteomes" id="UP000281547"/>
    </source>
</evidence>
<reference evidence="3 4" key="1">
    <citation type="journal article" date="2016" name="Int. J. Syst. Evol. Microbiol.">
        <title>Arsenicitalea aurantiaca gen. nov., sp. nov., a new member of the family Hyphomicrobiaceae, isolated from high-arsenic sediment.</title>
        <authorList>
            <person name="Mu Y."/>
            <person name="Zhou L."/>
            <person name="Zeng X.C."/>
            <person name="Liu L."/>
            <person name="Pan Y."/>
            <person name="Chen X."/>
            <person name="Wang J."/>
            <person name="Li S."/>
            <person name="Li W.J."/>
            <person name="Wang Y."/>
        </authorList>
    </citation>
    <scope>NUCLEOTIDE SEQUENCE [LARGE SCALE GENOMIC DNA]</scope>
    <source>
        <strain evidence="3 4">42-50</strain>
    </source>
</reference>
<dbReference type="InterPro" id="IPR027417">
    <property type="entry name" value="P-loop_NTPase"/>
</dbReference>
<comment type="caution">
    <text evidence="3">The sequence shown here is derived from an EMBL/GenBank/DDBJ whole genome shotgun (WGS) entry which is preliminary data.</text>
</comment>
<proteinExistence type="predicted"/>
<feature type="region of interest" description="Disordered" evidence="1">
    <location>
        <begin position="778"/>
        <end position="820"/>
    </location>
</feature>
<organism evidence="3 4">
    <name type="scientific">Arsenicitalea aurantiaca</name>
    <dbReference type="NCBI Taxonomy" id="1783274"/>
    <lineage>
        <taxon>Bacteria</taxon>
        <taxon>Pseudomonadati</taxon>
        <taxon>Pseudomonadota</taxon>
        <taxon>Alphaproteobacteria</taxon>
        <taxon>Hyphomicrobiales</taxon>
        <taxon>Devosiaceae</taxon>
        <taxon>Arsenicitalea</taxon>
    </lineage>
</organism>
<protein>
    <submittedName>
        <fullName evidence="3">AAA family ATPase</fullName>
    </submittedName>
</protein>
<dbReference type="Pfam" id="PF08461">
    <property type="entry name" value="WHD_RNase_R"/>
    <property type="match status" value="1"/>
</dbReference>